<sequence length="774" mass="85436">MFNSDWKFDTLVEKHISEVEMPTAIYIRNPDTKQLENYRGPRPGGADPLPDLKVLTRTPWPGALVQGLPPTVPASESMSYIVRTHPMRGKFDPNRAKELGVKPGRDFATLTTGASVRNAKGETITSDMVLGPERPGQGFAVLDVPSVEYIEPVVNREELLSCSVMQDVQACIWILGPGVSGHPILQQFMQRLDQVKHIISSLDTCPNRLALESVAAQTIRLGQVDAERYHTPFHDNTAVPQKSLHSIAIHDVVSPPNATAADKGMKIQLMPRFYFHEEQVVPLLDIPAVEQATPPEILELAKAARKAIEQDHDALQEWRQKIPRPNTEVITLGTGSALPSKYRNVSATLVRVPGVGNYLFDCGENTLGQLQRVFDPEELVDVLRNLRLIWISHLHADHHLGTTSVIKAWYGVVHSSVPVRTPPIIASIPTVTHMYGLSVISHEGMLGWLHDYSSVEDFGYSRILPLQISPVLSGTDSGSVLELCPTLRHPTYDGEHILRQRDYETVLGLSDIQACLVAHCRGAMAVSITFPKLLSEPDPLKISYSGDCRPSMKFVEIGRNSTVLIHEATFDDELLGDAKAKKHSTTSEALGIGAKMNAKAVVLTHFSQRYQKIPVLETVDNGEQEDPLLGPNGAEDVTEEAVVEEDVDVDVGLMADNMDMVTANATSSASVRQHSHPRPHPHSHSQHQETNQESNEQVIKVHSKDMKVAIAFDYMRVKTGDIAQLEKFTHALSKLFANPEEEKGESDESERNGNGKKTSLDGQSGKKKKAKRNN</sequence>
<evidence type="ECO:0000313" key="1">
    <source>
        <dbReference type="EMBL" id="KAF2469783.1"/>
    </source>
</evidence>
<keyword evidence="2" id="KW-1185">Reference proteome</keyword>
<name>A0ACB6QS21_9PLEO</name>
<protein>
    <submittedName>
        <fullName evidence="1">Uncharacterized protein</fullName>
    </submittedName>
</protein>
<accession>A0ACB6QS21</accession>
<gene>
    <name evidence="1" type="ORF">BDR25DRAFT_304222</name>
</gene>
<comment type="caution">
    <text evidence="1">The sequence shown here is derived from an EMBL/GenBank/DDBJ whole genome shotgun (WGS) entry which is preliminary data.</text>
</comment>
<organism evidence="1 2">
    <name type="scientific">Lindgomyces ingoldianus</name>
    <dbReference type="NCBI Taxonomy" id="673940"/>
    <lineage>
        <taxon>Eukaryota</taxon>
        <taxon>Fungi</taxon>
        <taxon>Dikarya</taxon>
        <taxon>Ascomycota</taxon>
        <taxon>Pezizomycotina</taxon>
        <taxon>Dothideomycetes</taxon>
        <taxon>Pleosporomycetidae</taxon>
        <taxon>Pleosporales</taxon>
        <taxon>Lindgomycetaceae</taxon>
        <taxon>Lindgomyces</taxon>
    </lineage>
</organism>
<reference evidence="1" key="1">
    <citation type="journal article" date="2020" name="Stud. Mycol.">
        <title>101 Dothideomycetes genomes: a test case for predicting lifestyles and emergence of pathogens.</title>
        <authorList>
            <person name="Haridas S."/>
            <person name="Albert R."/>
            <person name="Binder M."/>
            <person name="Bloem J."/>
            <person name="Labutti K."/>
            <person name="Salamov A."/>
            <person name="Andreopoulos B."/>
            <person name="Baker S."/>
            <person name="Barry K."/>
            <person name="Bills G."/>
            <person name="Bluhm B."/>
            <person name="Cannon C."/>
            <person name="Castanera R."/>
            <person name="Culley D."/>
            <person name="Daum C."/>
            <person name="Ezra D."/>
            <person name="Gonzalez J."/>
            <person name="Henrissat B."/>
            <person name="Kuo A."/>
            <person name="Liang C."/>
            <person name="Lipzen A."/>
            <person name="Lutzoni F."/>
            <person name="Magnuson J."/>
            <person name="Mondo S."/>
            <person name="Nolan M."/>
            <person name="Ohm R."/>
            <person name="Pangilinan J."/>
            <person name="Park H.-J."/>
            <person name="Ramirez L."/>
            <person name="Alfaro M."/>
            <person name="Sun H."/>
            <person name="Tritt A."/>
            <person name="Yoshinaga Y."/>
            <person name="Zwiers L.-H."/>
            <person name="Turgeon B."/>
            <person name="Goodwin S."/>
            <person name="Spatafora J."/>
            <person name="Crous P."/>
            <person name="Grigoriev I."/>
        </authorList>
    </citation>
    <scope>NUCLEOTIDE SEQUENCE</scope>
    <source>
        <strain evidence="1">ATCC 200398</strain>
    </source>
</reference>
<proteinExistence type="predicted"/>
<evidence type="ECO:0000313" key="2">
    <source>
        <dbReference type="Proteomes" id="UP000799755"/>
    </source>
</evidence>
<dbReference type="Proteomes" id="UP000799755">
    <property type="component" value="Unassembled WGS sequence"/>
</dbReference>
<dbReference type="EMBL" id="MU003510">
    <property type="protein sequence ID" value="KAF2469783.1"/>
    <property type="molecule type" value="Genomic_DNA"/>
</dbReference>